<keyword evidence="3 6" id="KW-0238">DNA-binding</keyword>
<evidence type="ECO:0000256" key="7">
    <source>
        <dbReference type="SAM" id="MobiDB-lite"/>
    </source>
</evidence>
<dbReference type="AlphaFoldDB" id="A0A178FSM7"/>
<comment type="caution">
    <text evidence="8">The sequence shown here is derived from an EMBL/GenBank/DDBJ whole genome shotgun (WGS) entry which is preliminary data.</text>
</comment>
<sequence length="347" mass="37717">MEYAQYQQPQHQASPIVPPQPHPHYQGQPQQPPPPPQQQPPQSQPQQPQQQPQQHPPQQGQPPQQPGQMSFPQSYAPYGISPTQAAAMATAAATGQFFPLHQDSTRLPIKNERPRQSPQQAHAQAQPSAAAAAAAAAAQRRMSQQLSGSPHSMPRQPQQPPQQQPPPPPPPPPQQQQQQPQSQPQQQPQTQAPQQPQPSPELAPPGPPAEESPLYVNAKQFHRILKRRVARQKLEEQLRLTSKGRKPYLHESRHNHAMRRPRGPGGRFLTADEVAAMEKAQGGSTSTNNSASTNENKEVTGQKRKSIAESSSSPGSKKAKTSPLRTGANANVAAAPAETSDAEDEDG</sequence>
<evidence type="ECO:0000256" key="3">
    <source>
        <dbReference type="ARBA" id="ARBA00023125"/>
    </source>
</evidence>
<keyword evidence="9" id="KW-1185">Reference proteome</keyword>
<keyword evidence="4 6" id="KW-0804">Transcription</keyword>
<feature type="compositionally biased region" description="Low complexity" evidence="7">
    <location>
        <begin position="116"/>
        <end position="145"/>
    </location>
</feature>
<comment type="function">
    <text evidence="6">Component of the sequence-specific heterotrimeric transcription factor (NF-Y) which specifically recognizes a 5'-CCAAT-3' box motif found in the promoters of its target genes.</text>
</comment>
<feature type="compositionally biased region" description="Polar residues" evidence="7">
    <location>
        <begin position="1"/>
        <end position="13"/>
    </location>
</feature>
<feature type="region of interest" description="Disordered" evidence="7">
    <location>
        <begin position="236"/>
        <end position="347"/>
    </location>
</feature>
<dbReference type="GO" id="GO:0005634">
    <property type="term" value="C:nucleus"/>
    <property type="evidence" value="ECO:0007669"/>
    <property type="project" value="UniProtKB-SubCell"/>
</dbReference>
<reference evidence="8 9" key="1">
    <citation type="submission" date="2016-05" db="EMBL/GenBank/DDBJ databases">
        <title>Genome sequencing of Trichophyton violaceum CMCC(F)T3l isolated from hair.</title>
        <authorList>
            <person name="Zhan P."/>
            <person name="Tao Y."/>
            <person name="Liu W."/>
        </authorList>
    </citation>
    <scope>NUCLEOTIDE SEQUENCE [LARGE SCALE GENOMIC DNA]</scope>
    <source>
        <strain evidence="9">CMCC(F)T3l</strain>
    </source>
</reference>
<feature type="region of interest" description="Disordered" evidence="7">
    <location>
        <begin position="99"/>
        <end position="217"/>
    </location>
</feature>
<feature type="compositionally biased region" description="Low complexity" evidence="7">
    <location>
        <begin position="328"/>
        <end position="337"/>
    </location>
</feature>
<organism evidence="8 9">
    <name type="scientific">Trichophyton violaceum</name>
    <dbReference type="NCBI Taxonomy" id="34388"/>
    <lineage>
        <taxon>Eukaryota</taxon>
        <taxon>Fungi</taxon>
        <taxon>Dikarya</taxon>
        <taxon>Ascomycota</taxon>
        <taxon>Pezizomycotina</taxon>
        <taxon>Eurotiomycetes</taxon>
        <taxon>Eurotiomycetidae</taxon>
        <taxon>Onygenales</taxon>
        <taxon>Arthrodermataceae</taxon>
        <taxon>Trichophyton</taxon>
    </lineage>
</organism>
<dbReference type="PRINTS" id="PR00616">
    <property type="entry name" value="CCAATSUBUNTB"/>
</dbReference>
<comment type="subunit">
    <text evidence="6">Heterotrimer.</text>
</comment>
<feature type="region of interest" description="Disordered" evidence="7">
    <location>
        <begin position="1"/>
        <end position="79"/>
    </location>
</feature>
<dbReference type="Proteomes" id="UP000243519">
    <property type="component" value="Unassembled WGS sequence"/>
</dbReference>
<keyword evidence="5 6" id="KW-0539">Nucleus</keyword>
<proteinExistence type="inferred from homology"/>
<protein>
    <recommendedName>
        <fullName evidence="6">Transcriptional activator HAP2</fullName>
    </recommendedName>
</protein>
<keyword evidence="2 6" id="KW-0805">Transcription regulation</keyword>
<gene>
    <name evidence="8" type="ORF">A7D00_0267</name>
</gene>
<dbReference type="PROSITE" id="PS51152">
    <property type="entry name" value="NFYA_HAP2_2"/>
    <property type="match status" value="1"/>
</dbReference>
<accession>A0A178FSM7</accession>
<dbReference type="SMART" id="SM00521">
    <property type="entry name" value="CBF"/>
    <property type="match status" value="1"/>
</dbReference>
<dbReference type="EMBL" id="LHPN01000001">
    <property type="protein sequence ID" value="OAL74673.1"/>
    <property type="molecule type" value="Genomic_DNA"/>
</dbReference>
<feature type="compositionally biased region" description="Low complexity" evidence="7">
    <location>
        <begin position="284"/>
        <end position="294"/>
    </location>
</feature>
<dbReference type="GO" id="GO:0003700">
    <property type="term" value="F:DNA-binding transcription factor activity"/>
    <property type="evidence" value="ECO:0007669"/>
    <property type="project" value="UniProtKB-UniRule"/>
</dbReference>
<evidence type="ECO:0000256" key="2">
    <source>
        <dbReference type="ARBA" id="ARBA00023015"/>
    </source>
</evidence>
<dbReference type="Gene3D" id="6.10.250.2430">
    <property type="match status" value="1"/>
</dbReference>
<comment type="similarity">
    <text evidence="6">Belongs to the NFYA/HAP2 subunit family.</text>
</comment>
<dbReference type="InterPro" id="IPR001289">
    <property type="entry name" value="NFYA"/>
</dbReference>
<dbReference type="OrthoDB" id="1097733at2759"/>
<evidence type="ECO:0000313" key="9">
    <source>
        <dbReference type="Proteomes" id="UP000243519"/>
    </source>
</evidence>
<name>A0A178FSM7_TRIVO</name>
<feature type="compositionally biased region" description="Pro residues" evidence="7">
    <location>
        <begin position="157"/>
        <end position="174"/>
    </location>
</feature>
<evidence type="ECO:0000256" key="1">
    <source>
        <dbReference type="ARBA" id="ARBA00004123"/>
    </source>
</evidence>
<dbReference type="PANTHER" id="PTHR12632">
    <property type="entry name" value="TRANSCRIPTION FACTOR NF-Y ALPHA-RELATED"/>
    <property type="match status" value="1"/>
</dbReference>
<dbReference type="GO" id="GO:0003677">
    <property type="term" value="F:DNA binding"/>
    <property type="evidence" value="ECO:0007669"/>
    <property type="project" value="UniProtKB-KW"/>
</dbReference>
<evidence type="ECO:0000256" key="4">
    <source>
        <dbReference type="ARBA" id="ARBA00023163"/>
    </source>
</evidence>
<feature type="compositionally biased region" description="Pro residues" evidence="7">
    <location>
        <begin position="30"/>
        <end position="43"/>
    </location>
</feature>
<evidence type="ECO:0000256" key="5">
    <source>
        <dbReference type="ARBA" id="ARBA00023242"/>
    </source>
</evidence>
<dbReference type="Pfam" id="PF02045">
    <property type="entry name" value="CBFB_NFYA"/>
    <property type="match status" value="1"/>
</dbReference>
<feature type="compositionally biased region" description="Pro residues" evidence="7">
    <location>
        <begin position="195"/>
        <end position="210"/>
    </location>
</feature>
<evidence type="ECO:0000313" key="8">
    <source>
        <dbReference type="EMBL" id="OAL74673.1"/>
    </source>
</evidence>
<comment type="subcellular location">
    <subcellularLocation>
        <location evidence="1 6">Nucleus</location>
    </subcellularLocation>
</comment>
<evidence type="ECO:0000256" key="6">
    <source>
        <dbReference type="RuleBase" id="RU367155"/>
    </source>
</evidence>
<feature type="compositionally biased region" description="Low complexity" evidence="7">
    <location>
        <begin position="175"/>
        <end position="194"/>
    </location>
</feature>
<feature type="compositionally biased region" description="Low complexity" evidence="7">
    <location>
        <begin position="44"/>
        <end position="58"/>
    </location>
</feature>